<keyword evidence="4" id="KW-1185">Reference proteome</keyword>
<dbReference type="OrthoDB" id="2758521at2759"/>
<sequence>MDIFFYIDHHIVGNFKDSPAANPDGSIVYDYNVMLYANASISQPGSHNFTLRNGQTHGSSSLILFDYIIYTSDVADQTSSNTPALAETPAFTGHTISKHTRTIIIASAIVGGVFTIILLAIIFVLYRSRADAQRKLLEVKPWVPMPAPPAPEAQADQETPGHVPLVTGPQQKQFRGSGALETHDGQDAREDYSGVSEALNPSDSPSSASTSSLQPERVQDNFASAENFSDITPSEGPPPYSSRHTSSTRS</sequence>
<evidence type="ECO:0000256" key="2">
    <source>
        <dbReference type="SAM" id="Phobius"/>
    </source>
</evidence>
<dbReference type="Proteomes" id="UP000186601">
    <property type="component" value="Unassembled WGS sequence"/>
</dbReference>
<evidence type="ECO:0000256" key="1">
    <source>
        <dbReference type="SAM" id="MobiDB-lite"/>
    </source>
</evidence>
<feature type="compositionally biased region" description="Low complexity" evidence="1">
    <location>
        <begin position="202"/>
        <end position="212"/>
    </location>
</feature>
<evidence type="ECO:0000313" key="4">
    <source>
        <dbReference type="Proteomes" id="UP000186601"/>
    </source>
</evidence>
<reference evidence="3 4" key="1">
    <citation type="submission" date="2018-02" db="EMBL/GenBank/DDBJ databases">
        <title>Genome sequence of the basidiomycete white-rot fungus Phlebia centrifuga.</title>
        <authorList>
            <person name="Granchi Z."/>
            <person name="Peng M."/>
            <person name="de Vries R.P."/>
            <person name="Hilden K."/>
            <person name="Makela M.R."/>
            <person name="Grigoriev I."/>
            <person name="Riley R."/>
        </authorList>
    </citation>
    <scope>NUCLEOTIDE SEQUENCE [LARGE SCALE GENOMIC DNA]</scope>
    <source>
        <strain evidence="3 4">FBCC195</strain>
    </source>
</reference>
<proteinExistence type="predicted"/>
<gene>
    <name evidence="3" type="ORF">PHLCEN_2v386</name>
</gene>
<organism evidence="3 4">
    <name type="scientific">Hermanssonia centrifuga</name>
    <dbReference type="NCBI Taxonomy" id="98765"/>
    <lineage>
        <taxon>Eukaryota</taxon>
        <taxon>Fungi</taxon>
        <taxon>Dikarya</taxon>
        <taxon>Basidiomycota</taxon>
        <taxon>Agaricomycotina</taxon>
        <taxon>Agaricomycetes</taxon>
        <taxon>Polyporales</taxon>
        <taxon>Meruliaceae</taxon>
        <taxon>Hermanssonia</taxon>
    </lineage>
</organism>
<dbReference type="STRING" id="98765.A0A2R6S6A3"/>
<protein>
    <submittedName>
        <fullName evidence="3">Uncharacterized protein</fullName>
    </submittedName>
</protein>
<feature type="transmembrane region" description="Helical" evidence="2">
    <location>
        <begin position="103"/>
        <end position="126"/>
    </location>
</feature>
<keyword evidence="2" id="KW-0812">Transmembrane</keyword>
<dbReference type="AlphaFoldDB" id="A0A2R6S6A3"/>
<evidence type="ECO:0000313" key="3">
    <source>
        <dbReference type="EMBL" id="PSS37785.1"/>
    </source>
</evidence>
<dbReference type="EMBL" id="MLYV02000031">
    <property type="protein sequence ID" value="PSS37785.1"/>
    <property type="molecule type" value="Genomic_DNA"/>
</dbReference>
<comment type="caution">
    <text evidence="3">The sequence shown here is derived from an EMBL/GenBank/DDBJ whole genome shotgun (WGS) entry which is preliminary data.</text>
</comment>
<dbReference type="CDD" id="cd12087">
    <property type="entry name" value="TM_EGFR-like"/>
    <property type="match status" value="1"/>
</dbReference>
<feature type="compositionally biased region" description="Basic and acidic residues" evidence="1">
    <location>
        <begin position="181"/>
        <end position="192"/>
    </location>
</feature>
<feature type="compositionally biased region" description="Polar residues" evidence="1">
    <location>
        <begin position="221"/>
        <end position="232"/>
    </location>
</feature>
<name>A0A2R6S6A3_9APHY</name>
<feature type="region of interest" description="Disordered" evidence="1">
    <location>
        <begin position="142"/>
        <end position="250"/>
    </location>
</feature>
<keyword evidence="2" id="KW-0472">Membrane</keyword>
<accession>A0A2R6S6A3</accession>
<keyword evidence="2" id="KW-1133">Transmembrane helix</keyword>